<evidence type="ECO:0000313" key="9">
    <source>
        <dbReference type="Proteomes" id="UP000199519"/>
    </source>
</evidence>
<evidence type="ECO:0008006" key="12">
    <source>
        <dbReference type="Google" id="ProtNLM"/>
    </source>
</evidence>
<dbReference type="AlphaFoldDB" id="A0A1G7ETY8"/>
<reference evidence="4 8" key="1">
    <citation type="submission" date="2016-10" db="EMBL/GenBank/DDBJ databases">
        <authorList>
            <person name="de Groot N.N."/>
        </authorList>
    </citation>
    <scope>NUCLEOTIDE SEQUENCE [LARGE SCALE GENOMIC DNA]</scope>
    <source>
        <strain evidence="4 8">WG7</strain>
    </source>
</reference>
<dbReference type="EMBL" id="SOEF01000008">
    <property type="protein sequence ID" value="TDX45394.1"/>
    <property type="molecule type" value="Genomic_DNA"/>
</dbReference>
<dbReference type="Proteomes" id="UP000295472">
    <property type="component" value="Unassembled WGS sequence"/>
</dbReference>
<evidence type="ECO:0000313" key="3">
    <source>
        <dbReference type="EMBL" id="SDE67037.1"/>
    </source>
</evidence>
<dbReference type="EMBL" id="FOHG01000001">
    <property type="protein sequence ID" value="SES62234.1"/>
    <property type="molecule type" value="Genomic_DNA"/>
</dbReference>
<keyword evidence="9" id="KW-1185">Reference proteome</keyword>
<sequence>MKIFKLLSIVILILMINSTASALDLDVESDLNEFAAANKLSSTQIKNLKNPFFIEIETDEISDEIATEENYLTEEFTAVEESNQVEETVSEPEIVIDGVIKAANSRMALIVSYNQDKHLLKIGDMMNGYRLSSYQNGEAVFIKNGSSIRVKY</sequence>
<evidence type="ECO:0000313" key="4">
    <source>
        <dbReference type="EMBL" id="SDI04961.1"/>
    </source>
</evidence>
<keyword evidence="1" id="KW-0732">Signal</keyword>
<dbReference type="Proteomes" id="UP000198945">
    <property type="component" value="Unassembled WGS sequence"/>
</dbReference>
<dbReference type="Proteomes" id="UP000247389">
    <property type="component" value="Unassembled WGS sequence"/>
</dbReference>
<evidence type="ECO:0000313" key="5">
    <source>
        <dbReference type="EMBL" id="SES62234.1"/>
    </source>
</evidence>
<dbReference type="Proteomes" id="UP000199519">
    <property type="component" value="Unassembled WGS sequence"/>
</dbReference>
<dbReference type="GeneID" id="57012319"/>
<dbReference type="EMBL" id="FNEH01000001">
    <property type="protein sequence ID" value="SDI04961.1"/>
    <property type="molecule type" value="Genomic_DNA"/>
</dbReference>
<evidence type="ECO:0000313" key="11">
    <source>
        <dbReference type="Proteomes" id="UP000295472"/>
    </source>
</evidence>
<gene>
    <name evidence="6" type="ORF">C7954_10887</name>
    <name evidence="2" type="ORF">C8C78_14512</name>
    <name evidence="3" type="ORF">SAMN04488598_10163</name>
    <name evidence="5" type="ORF">SAMN04515652_101228</name>
    <name evidence="4" type="ORF">SAMN04515654_10185</name>
</gene>
<evidence type="ECO:0000313" key="2">
    <source>
        <dbReference type="EMBL" id="PXV61165.1"/>
    </source>
</evidence>
<feature type="signal peptide" evidence="1">
    <location>
        <begin position="1"/>
        <end position="22"/>
    </location>
</feature>
<organism evidence="6 11">
    <name type="scientific">Halanaerobium congolense</name>
    <dbReference type="NCBI Taxonomy" id="54121"/>
    <lineage>
        <taxon>Bacteria</taxon>
        <taxon>Bacillati</taxon>
        <taxon>Bacillota</taxon>
        <taxon>Clostridia</taxon>
        <taxon>Halanaerobiales</taxon>
        <taxon>Halanaerobiaceae</taxon>
        <taxon>Halanaerobium</taxon>
    </lineage>
</organism>
<dbReference type="RefSeq" id="WP_089716662.1">
    <property type="nucleotide sequence ID" value="NZ_FNBJ01000001.1"/>
</dbReference>
<dbReference type="Proteomes" id="UP000198612">
    <property type="component" value="Unassembled WGS sequence"/>
</dbReference>
<accession>A0A1G7ETY8</accession>
<reference evidence="7 9" key="2">
    <citation type="submission" date="2016-10" db="EMBL/GenBank/DDBJ databases">
        <authorList>
            <person name="Varghese N."/>
            <person name="Submissions S."/>
        </authorList>
    </citation>
    <scope>NUCLEOTIDE SEQUENCE [LARGE SCALE GENOMIC DNA]</scope>
    <source>
        <strain evidence="3 9">WG2</strain>
        <strain evidence="5 7">WG5</strain>
    </source>
</reference>
<evidence type="ECO:0000256" key="1">
    <source>
        <dbReference type="SAM" id="SignalP"/>
    </source>
</evidence>
<evidence type="ECO:0000313" key="7">
    <source>
        <dbReference type="Proteomes" id="UP000198612"/>
    </source>
</evidence>
<evidence type="ECO:0000313" key="8">
    <source>
        <dbReference type="Proteomes" id="UP000198945"/>
    </source>
</evidence>
<dbReference type="EMBL" id="QICM01000045">
    <property type="protein sequence ID" value="PXV61165.1"/>
    <property type="molecule type" value="Genomic_DNA"/>
</dbReference>
<evidence type="ECO:0000313" key="10">
    <source>
        <dbReference type="Proteomes" id="UP000247389"/>
    </source>
</evidence>
<protein>
    <recommendedName>
        <fullName evidence="12">Type IV pilus biogenesis protein PilP</fullName>
    </recommendedName>
</protein>
<dbReference type="EMBL" id="FNBJ01000001">
    <property type="protein sequence ID" value="SDE67037.1"/>
    <property type="molecule type" value="Genomic_DNA"/>
</dbReference>
<proteinExistence type="predicted"/>
<feature type="chain" id="PRO_5011393257" description="Type IV pilus biogenesis protein PilP" evidence="1">
    <location>
        <begin position="23"/>
        <end position="152"/>
    </location>
</feature>
<evidence type="ECO:0000313" key="6">
    <source>
        <dbReference type="EMBL" id="TDX45394.1"/>
    </source>
</evidence>
<reference evidence="6 11" key="3">
    <citation type="submission" date="2019-03" db="EMBL/GenBank/DDBJ databases">
        <title>Subsurface microbial communities from deep shales in Ohio and West Virginia, USA.</title>
        <authorList>
            <person name="Wrighton K."/>
        </authorList>
    </citation>
    <scope>NUCLEOTIDE SEQUENCE [LARGE SCALE GENOMIC DNA]</scope>
    <source>
        <strain evidence="6 11">DSMZ 11287</strain>
        <strain evidence="2 10">MSL28</strain>
    </source>
</reference>
<name>A0A1G7ETY8_9FIRM</name>